<feature type="repeat" description="PPR" evidence="3">
    <location>
        <begin position="79"/>
        <end position="113"/>
    </location>
</feature>
<evidence type="ECO:0008006" key="6">
    <source>
        <dbReference type="Google" id="ProtNLM"/>
    </source>
</evidence>
<proteinExistence type="inferred from homology"/>
<comment type="similarity">
    <text evidence="1">Belongs to the PPR family. P subfamily.</text>
</comment>
<organism evidence="4 5">
    <name type="scientific">Escallonia herrerae</name>
    <dbReference type="NCBI Taxonomy" id="1293975"/>
    <lineage>
        <taxon>Eukaryota</taxon>
        <taxon>Viridiplantae</taxon>
        <taxon>Streptophyta</taxon>
        <taxon>Embryophyta</taxon>
        <taxon>Tracheophyta</taxon>
        <taxon>Spermatophyta</taxon>
        <taxon>Magnoliopsida</taxon>
        <taxon>eudicotyledons</taxon>
        <taxon>Gunneridae</taxon>
        <taxon>Pentapetalae</taxon>
        <taxon>asterids</taxon>
        <taxon>campanulids</taxon>
        <taxon>Escalloniales</taxon>
        <taxon>Escalloniaceae</taxon>
        <taxon>Escallonia</taxon>
    </lineage>
</organism>
<feature type="repeat" description="PPR" evidence="3">
    <location>
        <begin position="150"/>
        <end position="184"/>
    </location>
</feature>
<dbReference type="Proteomes" id="UP001188597">
    <property type="component" value="Unassembled WGS sequence"/>
</dbReference>
<feature type="repeat" description="PPR" evidence="3">
    <location>
        <begin position="375"/>
        <end position="409"/>
    </location>
</feature>
<feature type="repeat" description="PPR" evidence="3">
    <location>
        <begin position="340"/>
        <end position="374"/>
    </location>
</feature>
<comment type="caution">
    <text evidence="4">The sequence shown here is derived from an EMBL/GenBank/DDBJ whole genome shotgun (WGS) entry which is preliminary data.</text>
</comment>
<dbReference type="InterPro" id="IPR011990">
    <property type="entry name" value="TPR-like_helical_dom_sf"/>
</dbReference>
<evidence type="ECO:0000256" key="1">
    <source>
        <dbReference type="ARBA" id="ARBA00007626"/>
    </source>
</evidence>
<reference evidence="4" key="1">
    <citation type="submission" date="2022-12" db="EMBL/GenBank/DDBJ databases">
        <title>Draft genome assemblies for two species of Escallonia (Escalloniales).</title>
        <authorList>
            <person name="Chanderbali A."/>
            <person name="Dervinis C."/>
            <person name="Anghel I."/>
            <person name="Soltis D."/>
            <person name="Soltis P."/>
            <person name="Zapata F."/>
        </authorList>
    </citation>
    <scope>NUCLEOTIDE SEQUENCE</scope>
    <source>
        <strain evidence="4">UCBG64.0493</strain>
        <tissue evidence="4">Leaf</tissue>
    </source>
</reference>
<feature type="repeat" description="PPR" evidence="3">
    <location>
        <begin position="410"/>
        <end position="444"/>
    </location>
</feature>
<dbReference type="PROSITE" id="PS51375">
    <property type="entry name" value="PPR"/>
    <property type="match status" value="10"/>
</dbReference>
<feature type="repeat" description="PPR" evidence="3">
    <location>
        <begin position="115"/>
        <end position="149"/>
    </location>
</feature>
<dbReference type="NCBIfam" id="TIGR00756">
    <property type="entry name" value="PPR"/>
    <property type="match status" value="8"/>
</dbReference>
<evidence type="ECO:0000256" key="2">
    <source>
        <dbReference type="ARBA" id="ARBA00022737"/>
    </source>
</evidence>
<protein>
    <recommendedName>
        <fullName evidence="6">Pentatricopeptide repeat-containing protein</fullName>
    </recommendedName>
</protein>
<dbReference type="Gene3D" id="1.25.40.10">
    <property type="entry name" value="Tetratricopeptide repeat domain"/>
    <property type="match status" value="4"/>
</dbReference>
<dbReference type="Pfam" id="PF13041">
    <property type="entry name" value="PPR_2"/>
    <property type="match status" value="4"/>
</dbReference>
<name>A0AA88W932_9ASTE</name>
<feature type="repeat" description="PPR" evidence="3">
    <location>
        <begin position="44"/>
        <end position="78"/>
    </location>
</feature>
<accession>A0AA88W932</accession>
<keyword evidence="2" id="KW-0677">Repeat</keyword>
<dbReference type="Pfam" id="PF01535">
    <property type="entry name" value="PPR"/>
    <property type="match status" value="2"/>
</dbReference>
<dbReference type="AlphaFoldDB" id="A0AA88W932"/>
<dbReference type="PANTHER" id="PTHR47447">
    <property type="entry name" value="OS03G0856100 PROTEIN"/>
    <property type="match status" value="1"/>
</dbReference>
<keyword evidence="5" id="KW-1185">Reference proteome</keyword>
<evidence type="ECO:0000313" key="5">
    <source>
        <dbReference type="Proteomes" id="UP001188597"/>
    </source>
</evidence>
<feature type="repeat" description="PPR" evidence="3">
    <location>
        <begin position="9"/>
        <end position="39"/>
    </location>
</feature>
<feature type="repeat" description="PPR" evidence="3">
    <location>
        <begin position="270"/>
        <end position="304"/>
    </location>
</feature>
<dbReference type="EMBL" id="JAVXUP010000754">
    <property type="protein sequence ID" value="KAK3021559.1"/>
    <property type="molecule type" value="Genomic_DNA"/>
</dbReference>
<evidence type="ECO:0000256" key="3">
    <source>
        <dbReference type="PROSITE-ProRule" id="PRU00708"/>
    </source>
</evidence>
<dbReference type="SUPFAM" id="SSF81901">
    <property type="entry name" value="HCP-like"/>
    <property type="match status" value="1"/>
</dbReference>
<gene>
    <name evidence="4" type="ORF">RJ639_046507</name>
</gene>
<evidence type="ECO:0000313" key="4">
    <source>
        <dbReference type="EMBL" id="KAK3021559.1"/>
    </source>
</evidence>
<dbReference type="Pfam" id="PF12854">
    <property type="entry name" value="PPR_1"/>
    <property type="match status" value="2"/>
</dbReference>
<sequence length="483" mass="53819">MIKLGHHPSHCTYGSLLKGLCKGGNFREAMQFLNELHSIPSALDAVVYNTLLAETCKSGNLRVAVLLLDEMIRNNVLPDSHSYTSLLAGLCKRGKMVAAILLFERGIERGTFVPNQLMYTSLIDGLFKAGQPKAAAYFYEEMVKKGFYPDTVALNAIMDGYSRMGQMAKVENIFSLMRGGMLEIAVKILKMIIAEGTMADKCTFNMLISKCSERREMGKAFDLLNTMSVLGVFPDGDTYDAIFRGLNITFGFRDSQNLLHEMLEKGILPTERQYITLITGMCRVGDIQGAFKLKDEMEALGVSSRNVAESAMVRGLVKLGKTEEAMLVLDCMLRVQLIPTIATFTTLMHICCKQHKLVEALKLKGIMELHGVKLDVVAYNVIIAGLCANGDISHAFELYEEMKRRDLCPNTTTFTVLIDAISKKRDYEKGTILLADMRSRGLIAGDESMQDLSEGLMFWVVKKKQRRSQWNTDTARVGEESNS</sequence>
<dbReference type="PANTHER" id="PTHR47447:SF22">
    <property type="entry name" value="TETRATRICOPEPTIDE-LIKE HELICAL DOMAIN SUPERFAMILY"/>
    <property type="match status" value="1"/>
</dbReference>
<dbReference type="InterPro" id="IPR002885">
    <property type="entry name" value="PPR_rpt"/>
</dbReference>
<feature type="repeat" description="PPR" evidence="3">
    <location>
        <begin position="200"/>
        <end position="234"/>
    </location>
</feature>